<evidence type="ECO:0000313" key="2">
    <source>
        <dbReference type="Proteomes" id="UP001241377"/>
    </source>
</evidence>
<reference evidence="1" key="1">
    <citation type="submission" date="2023-04" db="EMBL/GenBank/DDBJ databases">
        <title>Draft Genome sequencing of Naganishia species isolated from polar environments using Oxford Nanopore Technology.</title>
        <authorList>
            <person name="Leo P."/>
            <person name="Venkateswaran K."/>
        </authorList>
    </citation>
    <scope>NUCLEOTIDE SEQUENCE</scope>
    <source>
        <strain evidence="1">MNA-CCFEE 5261</strain>
    </source>
</reference>
<proteinExistence type="predicted"/>
<gene>
    <name evidence="1" type="ORF">QFC19_004946</name>
</gene>
<protein>
    <submittedName>
        <fullName evidence="1">Uncharacterized protein</fullName>
    </submittedName>
</protein>
<evidence type="ECO:0000313" key="1">
    <source>
        <dbReference type="EMBL" id="KAJ9102020.1"/>
    </source>
</evidence>
<dbReference type="EMBL" id="JASBWR010000054">
    <property type="protein sequence ID" value="KAJ9102020.1"/>
    <property type="molecule type" value="Genomic_DNA"/>
</dbReference>
<comment type="caution">
    <text evidence="1">The sequence shown here is derived from an EMBL/GenBank/DDBJ whole genome shotgun (WGS) entry which is preliminary data.</text>
</comment>
<name>A0ACC2VSH1_9TREE</name>
<organism evidence="1 2">
    <name type="scientific">Naganishia cerealis</name>
    <dbReference type="NCBI Taxonomy" id="610337"/>
    <lineage>
        <taxon>Eukaryota</taxon>
        <taxon>Fungi</taxon>
        <taxon>Dikarya</taxon>
        <taxon>Basidiomycota</taxon>
        <taxon>Agaricomycotina</taxon>
        <taxon>Tremellomycetes</taxon>
        <taxon>Filobasidiales</taxon>
        <taxon>Filobasidiaceae</taxon>
        <taxon>Naganishia</taxon>
    </lineage>
</organism>
<dbReference type="Proteomes" id="UP001241377">
    <property type="component" value="Unassembled WGS sequence"/>
</dbReference>
<accession>A0ACC2VSH1</accession>
<sequence>MLETTLDMIRVMSILTISALAPSSVIQPAPAQEAQVSTLVAEGKKAMALGEWEQAVEKYADALEIMRGIHGELSTELAPLLLPYGKALFEVACRQTGVLGKADTGAEEPEEKGPIGKASRFTFEGDEDDEEEQPEEDAPEGQGEEGQAEGAEGEDDDFTVAWEVLDLARTLFEKQDLHLVAKDLGETYAVLGDVSLETGKLFRSLHNTLQRVTPSRLDRQKTFLKRKQEAIDNVEKAIESVQARKAAIEHGMDPDSVVDVAEAEHEVGGHKLRAHSKGKGKAKETSNHKASTLSEEERKKQVAECEEQLKDLQLKLEDLKTAPEREGIVEDTIAHLLGNTPAASGNAGQAVNDVAAKVNDLTSMVKKKARKTADQAGVPTSTKDIKKQAAAVQEQAVDQASTIKNQLVDQASALKDRAAHQASTVADQVADQASTMKDQAIDQASVLKEQVVDQASSLTERAADQASTLTDQVVDQAAAIKDQLVDQASSAAESLRDQVTEGAHVAAQSLTEKAQSVLEQAQHTVDELMKAGTTQAQHAIGVIKSAANGIVQEILDEGKDVTRESVEAVQGVIDDVREGKEKAVHVAEDLAKHAQETAHAGLDAAKHAGEAVVQEIMEEGQEVTKEAVEAVTGTAEDVLGGIEAIGREGKRKVEELKPEEMVEESHKKQRTE</sequence>
<keyword evidence="2" id="KW-1185">Reference proteome</keyword>